<reference evidence="3 4" key="1">
    <citation type="submission" date="2016-10" db="EMBL/GenBank/DDBJ databases">
        <title>Genome sequence of the basidiomycete white-rot fungus Trametes pubescens.</title>
        <authorList>
            <person name="Makela M.R."/>
            <person name="Granchi Z."/>
            <person name="Peng M."/>
            <person name="De Vries R.P."/>
            <person name="Grigoriev I."/>
            <person name="Riley R."/>
            <person name="Hilden K."/>
        </authorList>
    </citation>
    <scope>NUCLEOTIDE SEQUENCE [LARGE SCALE GENOMIC DNA]</scope>
    <source>
        <strain evidence="3 4">FBCC735</strain>
    </source>
</reference>
<dbReference type="OMA" id="KEFRCFY"/>
<dbReference type="OrthoDB" id="3197870at2759"/>
<keyword evidence="2" id="KW-0732">Signal</keyword>
<protein>
    <submittedName>
        <fullName evidence="3">Uncharacterized protein</fullName>
    </submittedName>
</protein>
<keyword evidence="4" id="KW-1185">Reference proteome</keyword>
<evidence type="ECO:0000256" key="1">
    <source>
        <dbReference type="SAM" id="MobiDB-lite"/>
    </source>
</evidence>
<proteinExistence type="predicted"/>
<dbReference type="EMBL" id="MNAD01000235">
    <property type="protein sequence ID" value="OJT14803.1"/>
    <property type="molecule type" value="Genomic_DNA"/>
</dbReference>
<feature type="signal peptide" evidence="2">
    <location>
        <begin position="1"/>
        <end position="17"/>
    </location>
</feature>
<feature type="region of interest" description="Disordered" evidence="1">
    <location>
        <begin position="90"/>
        <end position="115"/>
    </location>
</feature>
<organism evidence="3 4">
    <name type="scientific">Trametes pubescens</name>
    <name type="common">White-rot fungus</name>
    <dbReference type="NCBI Taxonomy" id="154538"/>
    <lineage>
        <taxon>Eukaryota</taxon>
        <taxon>Fungi</taxon>
        <taxon>Dikarya</taxon>
        <taxon>Basidiomycota</taxon>
        <taxon>Agaricomycotina</taxon>
        <taxon>Agaricomycetes</taxon>
        <taxon>Polyporales</taxon>
        <taxon>Polyporaceae</taxon>
        <taxon>Trametes</taxon>
    </lineage>
</organism>
<evidence type="ECO:0000256" key="2">
    <source>
        <dbReference type="SAM" id="SignalP"/>
    </source>
</evidence>
<sequence>MVSKVFHWLWVTAVVNARFRVSISAYAIDEHTVLDVSDCPAPAYSHGPARRIDVARVQQVANDRGDQSDNSSASRARTSRKIARIVDDASTVAEDASDPHAGGGSSRRKRKSVPFVDLRSVKEKRKVSTTKRSRSMKIALCVSGKMRNRVMLPRDHQDMQVPTEVPVSTPALGPSSREILVSDALESLSYVSTRRTTQFIPGAIYEDKEFRCFYVR</sequence>
<evidence type="ECO:0000313" key="3">
    <source>
        <dbReference type="EMBL" id="OJT14803.1"/>
    </source>
</evidence>
<dbReference type="AlphaFoldDB" id="A0A1M2W4T2"/>
<comment type="caution">
    <text evidence="3">The sequence shown here is derived from an EMBL/GenBank/DDBJ whole genome shotgun (WGS) entry which is preliminary data.</text>
</comment>
<name>A0A1M2W4T2_TRAPU</name>
<feature type="region of interest" description="Disordered" evidence="1">
    <location>
        <begin position="61"/>
        <end position="80"/>
    </location>
</feature>
<dbReference type="Proteomes" id="UP000184267">
    <property type="component" value="Unassembled WGS sequence"/>
</dbReference>
<gene>
    <name evidence="3" type="ORF">TRAPUB_8657</name>
</gene>
<evidence type="ECO:0000313" key="4">
    <source>
        <dbReference type="Proteomes" id="UP000184267"/>
    </source>
</evidence>
<feature type="chain" id="PRO_5012838149" evidence="2">
    <location>
        <begin position="18"/>
        <end position="216"/>
    </location>
</feature>
<accession>A0A1M2W4T2</accession>